<dbReference type="GO" id="GO:0000783">
    <property type="term" value="C:nuclear telomere cap complex"/>
    <property type="evidence" value="ECO:0007669"/>
    <property type="project" value="TreeGrafter"/>
</dbReference>
<organism evidence="10 11">
    <name type="scientific">Sphenodon punctatus</name>
    <name type="common">Tuatara</name>
    <name type="synonym">Hatteria punctata</name>
    <dbReference type="NCBI Taxonomy" id="8508"/>
    <lineage>
        <taxon>Eukaryota</taxon>
        <taxon>Metazoa</taxon>
        <taxon>Chordata</taxon>
        <taxon>Craniata</taxon>
        <taxon>Vertebrata</taxon>
        <taxon>Euteleostomi</taxon>
        <taxon>Lepidosauria</taxon>
        <taxon>Sphenodontia</taxon>
        <taxon>Sphenodontidae</taxon>
        <taxon>Sphenodon</taxon>
    </lineage>
</organism>
<dbReference type="PANTHER" id="PTHR46734:SF1">
    <property type="entry name" value="TELOMERIC REPEAT-BINDING FACTOR 1"/>
    <property type="match status" value="1"/>
</dbReference>
<feature type="region of interest" description="Disordered" evidence="7">
    <location>
        <begin position="1"/>
        <end position="35"/>
    </location>
</feature>
<dbReference type="GO" id="GO:0071532">
    <property type="term" value="F:ankyrin repeat binding"/>
    <property type="evidence" value="ECO:0007669"/>
    <property type="project" value="TreeGrafter"/>
</dbReference>
<gene>
    <name evidence="10" type="primary">TERF1</name>
</gene>
<reference evidence="10" key="1">
    <citation type="submission" date="2025-08" db="UniProtKB">
        <authorList>
            <consortium name="Ensembl"/>
        </authorList>
    </citation>
    <scope>IDENTIFICATION</scope>
</reference>
<dbReference type="SMART" id="SM00717">
    <property type="entry name" value="SANT"/>
    <property type="match status" value="1"/>
</dbReference>
<dbReference type="InterPro" id="IPR052450">
    <property type="entry name" value="TRBD-Containing_Protein"/>
</dbReference>
<dbReference type="AlphaFoldDB" id="A0A8D0HM05"/>
<evidence type="ECO:0000256" key="3">
    <source>
        <dbReference type="ARBA" id="ARBA00022895"/>
    </source>
</evidence>
<feature type="domain" description="HTH myb-type" evidence="9">
    <location>
        <begin position="43"/>
        <end position="97"/>
    </location>
</feature>
<dbReference type="Gene3D" id="1.10.10.60">
    <property type="entry name" value="Homeodomain-like"/>
    <property type="match status" value="1"/>
</dbReference>
<keyword evidence="4" id="KW-0238">DNA-binding</keyword>
<dbReference type="CDD" id="cd11660">
    <property type="entry name" value="SANT_TRF"/>
    <property type="match status" value="1"/>
</dbReference>
<dbReference type="GO" id="GO:0008017">
    <property type="term" value="F:microtubule binding"/>
    <property type="evidence" value="ECO:0007669"/>
    <property type="project" value="TreeGrafter"/>
</dbReference>
<keyword evidence="6" id="KW-0131">Cell cycle</keyword>
<reference evidence="10" key="2">
    <citation type="submission" date="2025-09" db="UniProtKB">
        <authorList>
            <consortium name="Ensembl"/>
        </authorList>
    </citation>
    <scope>IDENTIFICATION</scope>
</reference>
<keyword evidence="3" id="KW-0779">Telomere</keyword>
<keyword evidence="5" id="KW-0539">Nucleus</keyword>
<proteinExistence type="predicted"/>
<evidence type="ECO:0000256" key="2">
    <source>
        <dbReference type="ARBA" id="ARBA00022454"/>
    </source>
</evidence>
<dbReference type="GeneTree" id="ENSGT00940000155268"/>
<comment type="subcellular location">
    <subcellularLocation>
        <location evidence="1">Chromosome</location>
        <location evidence="1">Telomere</location>
    </subcellularLocation>
</comment>
<evidence type="ECO:0000256" key="5">
    <source>
        <dbReference type="ARBA" id="ARBA00023242"/>
    </source>
</evidence>
<keyword evidence="2" id="KW-0158">Chromosome</keyword>
<dbReference type="Pfam" id="PF00249">
    <property type="entry name" value="Myb_DNA-binding"/>
    <property type="match status" value="1"/>
</dbReference>
<dbReference type="GO" id="GO:0098505">
    <property type="term" value="F:G-rich strand telomeric DNA binding"/>
    <property type="evidence" value="ECO:0007669"/>
    <property type="project" value="TreeGrafter"/>
</dbReference>
<evidence type="ECO:0000256" key="6">
    <source>
        <dbReference type="ARBA" id="ARBA00023306"/>
    </source>
</evidence>
<dbReference type="PANTHER" id="PTHR46734">
    <property type="entry name" value="TELOMERIC REPEAT-BINDING FACTOR 1 TERF1"/>
    <property type="match status" value="1"/>
</dbReference>
<dbReference type="GO" id="GO:0003720">
    <property type="term" value="F:telomerase activity"/>
    <property type="evidence" value="ECO:0007669"/>
    <property type="project" value="TreeGrafter"/>
</dbReference>
<dbReference type="GO" id="GO:0008301">
    <property type="term" value="F:DNA binding, bending"/>
    <property type="evidence" value="ECO:0007669"/>
    <property type="project" value="TreeGrafter"/>
</dbReference>
<dbReference type="GO" id="GO:0005654">
    <property type="term" value="C:nucleoplasm"/>
    <property type="evidence" value="ECO:0007669"/>
    <property type="project" value="UniProtKB-ARBA"/>
</dbReference>
<dbReference type="SUPFAM" id="SSF46689">
    <property type="entry name" value="Homeodomain-like"/>
    <property type="match status" value="1"/>
</dbReference>
<dbReference type="GO" id="GO:0003691">
    <property type="term" value="F:double-stranded telomeric DNA binding"/>
    <property type="evidence" value="ECO:0007669"/>
    <property type="project" value="TreeGrafter"/>
</dbReference>
<dbReference type="Ensembl" id="ENSSPUT00000025420.1">
    <property type="protein sequence ID" value="ENSSPUP00000023827.1"/>
    <property type="gene ID" value="ENSSPUG00000018281.1"/>
</dbReference>
<dbReference type="GO" id="GO:0008156">
    <property type="term" value="P:negative regulation of DNA replication"/>
    <property type="evidence" value="ECO:0007669"/>
    <property type="project" value="TreeGrafter"/>
</dbReference>
<keyword evidence="11" id="KW-1185">Reference proteome</keyword>
<evidence type="ECO:0000313" key="11">
    <source>
        <dbReference type="Proteomes" id="UP000694392"/>
    </source>
</evidence>
<dbReference type="PROSITE" id="PS50090">
    <property type="entry name" value="MYB_LIKE"/>
    <property type="match status" value="1"/>
</dbReference>
<evidence type="ECO:0000259" key="8">
    <source>
        <dbReference type="PROSITE" id="PS50090"/>
    </source>
</evidence>
<feature type="compositionally biased region" description="Polar residues" evidence="7">
    <location>
        <begin position="1"/>
        <end position="10"/>
    </location>
</feature>
<dbReference type="InterPro" id="IPR017930">
    <property type="entry name" value="Myb_dom"/>
</dbReference>
<dbReference type="InterPro" id="IPR001005">
    <property type="entry name" value="SANT/Myb"/>
</dbReference>
<dbReference type="GO" id="GO:1905839">
    <property type="term" value="P:negative regulation of telomeric D-loop disassembly"/>
    <property type="evidence" value="ECO:0007669"/>
    <property type="project" value="TreeGrafter"/>
</dbReference>
<dbReference type="Proteomes" id="UP000694392">
    <property type="component" value="Unplaced"/>
</dbReference>
<sequence>MFWNPESASSRTKHRKTNSLQSKKELQNIENSLPDNLSLPACRKRRRWTWEEDQKLKEGVKKFGVGKWTKILLHYNFNNRTDVMLKDRWRTMAKLNII</sequence>
<dbReference type="PROSITE" id="PS51294">
    <property type="entry name" value="HTH_MYB"/>
    <property type="match status" value="1"/>
</dbReference>
<dbReference type="FunFam" id="1.10.10.60:FF:000129">
    <property type="entry name" value="Telomeric repeat-binding factor 2"/>
    <property type="match status" value="1"/>
</dbReference>
<evidence type="ECO:0000256" key="4">
    <source>
        <dbReference type="ARBA" id="ARBA00023125"/>
    </source>
</evidence>
<dbReference type="GO" id="GO:0007004">
    <property type="term" value="P:telomere maintenance via telomerase"/>
    <property type="evidence" value="ECO:0007669"/>
    <property type="project" value="TreeGrafter"/>
</dbReference>
<evidence type="ECO:0000256" key="1">
    <source>
        <dbReference type="ARBA" id="ARBA00004574"/>
    </source>
</evidence>
<feature type="domain" description="Myb-like" evidence="8">
    <location>
        <begin position="44"/>
        <end position="93"/>
    </location>
</feature>
<evidence type="ECO:0000256" key="7">
    <source>
        <dbReference type="SAM" id="MobiDB-lite"/>
    </source>
</evidence>
<dbReference type="InterPro" id="IPR009057">
    <property type="entry name" value="Homeodomain-like_sf"/>
</dbReference>
<evidence type="ECO:0000313" key="10">
    <source>
        <dbReference type="Ensembl" id="ENSSPUP00000023827.1"/>
    </source>
</evidence>
<protein>
    <submittedName>
        <fullName evidence="10">Telomeric repeat binding factor 1</fullName>
    </submittedName>
</protein>
<name>A0A8D0HM05_SPHPU</name>
<accession>A0A8D0HM05</accession>
<evidence type="ECO:0000259" key="9">
    <source>
        <dbReference type="PROSITE" id="PS51294"/>
    </source>
</evidence>